<feature type="domain" description="HTH cro/C1-type" evidence="1">
    <location>
        <begin position="47"/>
        <end position="100"/>
    </location>
</feature>
<dbReference type="EMBL" id="JAJTWU010000016">
    <property type="protein sequence ID" value="MCE4558077.1"/>
    <property type="molecule type" value="Genomic_DNA"/>
</dbReference>
<proteinExistence type="predicted"/>
<sequence length="148" mass="15677">MHRKLDIPWRLDACYGYLFGTNASFSMHDGRPLARTIDPALNVPQQLRALRTAHAKSINDLAEATGLNRLTVSAAEGKTDARISSVMALFDALGYTLLAVPKPLVREVASFINNGGVTVSLPAGQTAPLGIAQRAFQAGRSGSSADGE</sequence>
<dbReference type="InterPro" id="IPR001387">
    <property type="entry name" value="Cro/C1-type_HTH"/>
</dbReference>
<accession>A0ABS8XZP3</accession>
<protein>
    <submittedName>
        <fullName evidence="2">Helix-turn-helix transcriptional regulator</fullName>
    </submittedName>
</protein>
<reference evidence="2 3" key="1">
    <citation type="submission" date="2021-12" db="EMBL/GenBank/DDBJ databases">
        <title>Genome seq of P8.</title>
        <authorList>
            <person name="Seo T."/>
        </authorList>
    </citation>
    <scope>NUCLEOTIDE SEQUENCE [LARGE SCALE GENOMIC DNA]</scope>
    <source>
        <strain evidence="2 3">P8</strain>
    </source>
</reference>
<organism evidence="2 3">
    <name type="scientific">Pelomonas cellulosilytica</name>
    <dbReference type="NCBI Taxonomy" id="2906762"/>
    <lineage>
        <taxon>Bacteria</taxon>
        <taxon>Pseudomonadati</taxon>
        <taxon>Pseudomonadota</taxon>
        <taxon>Betaproteobacteria</taxon>
        <taxon>Burkholderiales</taxon>
        <taxon>Sphaerotilaceae</taxon>
        <taxon>Roseateles</taxon>
    </lineage>
</organism>
<dbReference type="Gene3D" id="1.10.260.40">
    <property type="entry name" value="lambda repressor-like DNA-binding domains"/>
    <property type="match status" value="1"/>
</dbReference>
<evidence type="ECO:0000313" key="2">
    <source>
        <dbReference type="EMBL" id="MCE4558077.1"/>
    </source>
</evidence>
<dbReference type="Proteomes" id="UP001200741">
    <property type="component" value="Unassembled WGS sequence"/>
</dbReference>
<keyword evidence="3" id="KW-1185">Reference proteome</keyword>
<dbReference type="SUPFAM" id="SSF47413">
    <property type="entry name" value="lambda repressor-like DNA-binding domains"/>
    <property type="match status" value="1"/>
</dbReference>
<dbReference type="PROSITE" id="PS50943">
    <property type="entry name" value="HTH_CROC1"/>
    <property type="match status" value="1"/>
</dbReference>
<dbReference type="RefSeq" id="WP_233375481.1">
    <property type="nucleotide sequence ID" value="NZ_JAJTWU010000016.1"/>
</dbReference>
<evidence type="ECO:0000313" key="3">
    <source>
        <dbReference type="Proteomes" id="UP001200741"/>
    </source>
</evidence>
<dbReference type="CDD" id="cd00093">
    <property type="entry name" value="HTH_XRE"/>
    <property type="match status" value="1"/>
</dbReference>
<evidence type="ECO:0000259" key="1">
    <source>
        <dbReference type="PROSITE" id="PS50943"/>
    </source>
</evidence>
<gene>
    <name evidence="2" type="ORF">LXT13_27190</name>
</gene>
<comment type="caution">
    <text evidence="2">The sequence shown here is derived from an EMBL/GenBank/DDBJ whole genome shotgun (WGS) entry which is preliminary data.</text>
</comment>
<dbReference type="InterPro" id="IPR010982">
    <property type="entry name" value="Lambda_DNA-bd_dom_sf"/>
</dbReference>
<name>A0ABS8XZP3_9BURK</name>
<dbReference type="SMART" id="SM00530">
    <property type="entry name" value="HTH_XRE"/>
    <property type="match status" value="1"/>
</dbReference>